<dbReference type="HAMAP" id="MF_02018">
    <property type="entry name" value="PanZ_PanM"/>
    <property type="match status" value="1"/>
</dbReference>
<evidence type="ECO:0000313" key="3">
    <source>
        <dbReference type="EMBL" id="MBG2914742.1"/>
    </source>
</evidence>
<comment type="similarity">
    <text evidence="1">Belongs to the PanZ/PanM family.</text>
</comment>
<dbReference type="InterPro" id="IPR016181">
    <property type="entry name" value="Acyl_CoA_acyltransferase"/>
</dbReference>
<comment type="function">
    <text evidence="1">Controls both the activation and catalytic activity of PanD in a coenzyme A (CoA)-dependent fashion.</text>
</comment>
<dbReference type="GO" id="GO:0016747">
    <property type="term" value="F:acyltransferase activity, transferring groups other than amino-acyl groups"/>
    <property type="evidence" value="ECO:0007669"/>
    <property type="project" value="InterPro"/>
</dbReference>
<reference evidence="3" key="2">
    <citation type="submission" date="2020-11" db="EMBL/GenBank/DDBJ databases">
        <title>Enhanced detection system for hospital associated transmission using whole genome sequencing surveillance.</title>
        <authorList>
            <person name="Harrison L.H."/>
            <person name="Van Tyne D."/>
            <person name="Marsh J.W."/>
            <person name="Griffith M.P."/>
            <person name="Snyder D.J."/>
            <person name="Cooper V.S."/>
            <person name="Mustapha M."/>
        </authorList>
    </citation>
    <scope>NUCLEOTIDE SEQUENCE</scope>
    <source>
        <strain evidence="3">PR00070</strain>
    </source>
</reference>
<dbReference type="SUPFAM" id="SSF55729">
    <property type="entry name" value="Acyl-CoA N-acyltransferases (Nat)"/>
    <property type="match status" value="1"/>
</dbReference>
<evidence type="ECO:0000313" key="4">
    <source>
        <dbReference type="EMBL" id="QIF91110.1"/>
    </source>
</evidence>
<proteinExistence type="inferred from homology"/>
<evidence type="ECO:0000313" key="6">
    <source>
        <dbReference type="Proteomes" id="UP000612266"/>
    </source>
</evidence>
<feature type="binding site" evidence="1">
    <location>
        <begin position="75"/>
        <end position="82"/>
    </location>
    <ligand>
        <name>CoA</name>
        <dbReference type="ChEBI" id="CHEBI:57287"/>
    </ligand>
</feature>
<dbReference type="GO" id="GO:0015940">
    <property type="term" value="P:pantothenate biosynthetic process"/>
    <property type="evidence" value="ECO:0007669"/>
    <property type="project" value="UniProtKB-UniRule"/>
</dbReference>
<keyword evidence="1" id="KW-0566">Pantothenate biosynthesis</keyword>
<dbReference type="InterPro" id="IPR040448">
    <property type="entry name" value="PanZ_GNAT"/>
</dbReference>
<name>A0A6G6SBQ2_9GAMM</name>
<dbReference type="AlphaFoldDB" id="A0A6G6SBQ2"/>
<dbReference type="Proteomes" id="UP000612266">
    <property type="component" value="Unassembled WGS sequence"/>
</dbReference>
<dbReference type="GeneID" id="57331625"/>
<evidence type="ECO:0000259" key="2">
    <source>
        <dbReference type="PROSITE" id="PS51186"/>
    </source>
</evidence>
<evidence type="ECO:0000256" key="1">
    <source>
        <dbReference type="HAMAP-Rule" id="MF_02018"/>
    </source>
</evidence>
<dbReference type="Gene3D" id="3.40.630.30">
    <property type="match status" value="1"/>
</dbReference>
<evidence type="ECO:0000313" key="5">
    <source>
        <dbReference type="Proteomes" id="UP000501338"/>
    </source>
</evidence>
<dbReference type="CDD" id="cd04301">
    <property type="entry name" value="NAT_SF"/>
    <property type="match status" value="1"/>
</dbReference>
<feature type="binding site" evidence="1">
    <location>
        <begin position="69"/>
        <end position="71"/>
    </location>
    <ligand>
        <name>CoA</name>
        <dbReference type="ChEBI" id="CHEBI:57287"/>
    </ligand>
</feature>
<dbReference type="InterPro" id="IPR032900">
    <property type="entry name" value="PanZ"/>
</dbReference>
<protein>
    <recommendedName>
        <fullName evidence="1">PanD regulatory factor</fullName>
    </recommendedName>
</protein>
<feature type="domain" description="N-acetyltransferase" evidence="2">
    <location>
        <begin position="6"/>
        <end position="135"/>
    </location>
</feature>
<organism evidence="3 6">
    <name type="scientific">Proteus terrae subsp. cibarius</name>
    <dbReference type="NCBI Taxonomy" id="626774"/>
    <lineage>
        <taxon>Bacteria</taxon>
        <taxon>Pseudomonadati</taxon>
        <taxon>Pseudomonadota</taxon>
        <taxon>Gammaproteobacteria</taxon>
        <taxon>Enterobacterales</taxon>
        <taxon>Morganellaceae</taxon>
        <taxon>Proteus</taxon>
    </lineage>
</organism>
<dbReference type="PROSITE" id="PS51186">
    <property type="entry name" value="GNAT"/>
    <property type="match status" value="1"/>
</dbReference>
<keyword evidence="5" id="KW-1185">Reference proteome</keyword>
<dbReference type="Pfam" id="PF12568">
    <property type="entry name" value="PanZ"/>
    <property type="match status" value="1"/>
</dbReference>
<dbReference type="EMBL" id="JADSJR010000011">
    <property type="protein sequence ID" value="MBG2914742.1"/>
    <property type="molecule type" value="Genomic_DNA"/>
</dbReference>
<reference evidence="4 5" key="1">
    <citation type="submission" date="2020-01" db="EMBL/GenBank/DDBJ databases">
        <title>The genomic epidemiology of tigecycline resistance gene tet(X) variants in a swine farm in China.</title>
        <authorList>
            <person name="Peng K."/>
            <person name="Li R."/>
        </authorList>
    </citation>
    <scope>NUCLEOTIDE SEQUENCE [LARGE SCALE GENOMIC DNA]</scope>
    <source>
        <strain evidence="4 5">ZF1</strain>
    </source>
</reference>
<sequence>MKLTIEKLTQFSEQDRIDLGKIWQDARYQSALKNEINNENILFVARFNERLLAACWVKLSGEKAVITDFMVREVTRRRGVGHYLLTQCLSAYPDIHHWQAIGLSAEESGYDIAHAFLAHHQFSASPQDRIYTLTI</sequence>
<comment type="subunit">
    <text evidence="1">Interacts with PanD in the presence of CoA.</text>
</comment>
<dbReference type="RefSeq" id="WP_075674165.1">
    <property type="nucleotide sequence ID" value="NZ_CP045008.1"/>
</dbReference>
<dbReference type="InterPro" id="IPR000182">
    <property type="entry name" value="GNAT_dom"/>
</dbReference>
<accession>A0A6G6SBQ2</accession>
<dbReference type="GO" id="GO:0031638">
    <property type="term" value="P:zymogen activation"/>
    <property type="evidence" value="ECO:0007669"/>
    <property type="project" value="InterPro"/>
</dbReference>
<dbReference type="EMBL" id="CP047340">
    <property type="protein sequence ID" value="QIF91110.1"/>
    <property type="molecule type" value="Genomic_DNA"/>
</dbReference>
<dbReference type="Proteomes" id="UP000501338">
    <property type="component" value="Chromosome"/>
</dbReference>
<dbReference type="NCBIfam" id="NF033213">
    <property type="entry name" value="matur_PanM"/>
    <property type="match status" value="1"/>
</dbReference>
<gene>
    <name evidence="3" type="primary">panM</name>
    <name evidence="1" type="synonym">panZ</name>
    <name evidence="4" type="ORF">GTH23_14170</name>
    <name evidence="3" type="ORF">I4901_10210</name>
</gene>